<feature type="compositionally biased region" description="Basic and acidic residues" evidence="1">
    <location>
        <begin position="244"/>
        <end position="253"/>
    </location>
</feature>
<dbReference type="EMBL" id="CAJNOQ010000675">
    <property type="protein sequence ID" value="CAF0827039.1"/>
    <property type="molecule type" value="Genomic_DNA"/>
</dbReference>
<dbReference type="Proteomes" id="UP000681722">
    <property type="component" value="Unassembled WGS sequence"/>
</dbReference>
<feature type="compositionally biased region" description="Basic and acidic residues" evidence="1">
    <location>
        <begin position="680"/>
        <end position="694"/>
    </location>
</feature>
<feature type="compositionally biased region" description="Basic and acidic residues" evidence="1">
    <location>
        <begin position="579"/>
        <end position="630"/>
    </location>
</feature>
<dbReference type="EMBL" id="CAJOBA010002429">
    <property type="protein sequence ID" value="CAF3644615.1"/>
    <property type="molecule type" value="Genomic_DNA"/>
</dbReference>
<feature type="compositionally biased region" description="Polar residues" evidence="1">
    <location>
        <begin position="470"/>
        <end position="479"/>
    </location>
</feature>
<feature type="compositionally biased region" description="Polar residues" evidence="1">
    <location>
        <begin position="487"/>
        <end position="496"/>
    </location>
</feature>
<feature type="transmembrane region" description="Helical" evidence="2">
    <location>
        <begin position="781"/>
        <end position="799"/>
    </location>
</feature>
<keyword evidence="2" id="KW-1133">Transmembrane helix</keyword>
<comment type="caution">
    <text evidence="3">The sequence shown here is derived from an EMBL/GenBank/DDBJ whole genome shotgun (WGS) entry which is preliminary data.</text>
</comment>
<keyword evidence="2" id="KW-0812">Transmembrane</keyword>
<feature type="compositionally biased region" description="Basic and acidic residues" evidence="1">
    <location>
        <begin position="646"/>
        <end position="673"/>
    </location>
</feature>
<feature type="compositionally biased region" description="Basic and acidic residues" evidence="1">
    <location>
        <begin position="187"/>
        <end position="201"/>
    </location>
</feature>
<feature type="region of interest" description="Disordered" evidence="1">
    <location>
        <begin position="470"/>
        <end position="496"/>
    </location>
</feature>
<sequence length="838" mass="92365">MKNFVRFDFLQTLNDIEPRCTLKQFITNEELQSLEKSLKRYCKDGTQEQILLCQMLLSEIKLACQNQIEGIKTNIITRKKICDGNNVQKINELIINQLNLKDEQSDSLCQKVCMDETYILCRFFYRLGESILEVSDQEVQQSDSNGNATVNQQKQNPVPSSDIANKSSIMNPVIDVKDKALEAANTKDRVIKGRKSNRDKSQQVGANLRDRGTNFADDVKIKGSNLKDKSENEVHDAKNAPIHESNKDKASNITGSREEGALALANNIKEKAVLVGNEVKDKASNLVDDVKGKAIDLAKNVKDKGLGLANDVKEKAGDIGEKVANAAAALEETVPEKVKKLDSTSPSTTTNADGGGAAAVLNDSQAVMKKHNFTKGQLDDSVNDLKNNHENVPIQPFNAGGSTTTIASNNNIANSLVLQPSNNQQREGGNGDTLQIAAPKAKSLSALASFNSAIDTGDAILKVLPASLDRGTNQQNRQNKASDENDSVNGKASELTSSVKAKVVDIAQKATEIGVSLKDSVVGVNNVVRLNTITSTTEGPVINDNQEEEDDSNNKQEQNIVKTQNEQAQQMDGKPIDTQKEKENQDDHDQDDHADNIDDETKLKEQIDQQREPNGKNLEEGNEDHERGDPDDQPPGREGGMVEEPPPEKDDRILKADAAAEKDAENDAEENRANLEYNDNVDKVPENEPEKKGAENNAINKKSNDDSAIGQAEEEDNEAEKKLKQEEKEVAAKKKKKKDDSIQRIAPGRAQPQPERELVNERQKLHQRKSDDGESDWPDNFITYFLTFTLVVIIVYVALHHKNKVLALLVEGCSRRGLNGRYHFGARGGRYTRLSQSS</sequence>
<dbReference type="Proteomes" id="UP000663829">
    <property type="component" value="Unassembled WGS sequence"/>
</dbReference>
<dbReference type="OrthoDB" id="10036021at2759"/>
<dbReference type="AlphaFoldDB" id="A0A813UQS3"/>
<organism evidence="3 7">
    <name type="scientific">Didymodactylos carnosus</name>
    <dbReference type="NCBI Taxonomy" id="1234261"/>
    <lineage>
        <taxon>Eukaryota</taxon>
        <taxon>Metazoa</taxon>
        <taxon>Spiralia</taxon>
        <taxon>Gnathifera</taxon>
        <taxon>Rotifera</taxon>
        <taxon>Eurotatoria</taxon>
        <taxon>Bdelloidea</taxon>
        <taxon>Philodinida</taxon>
        <taxon>Philodinidae</taxon>
        <taxon>Didymodactylos</taxon>
    </lineage>
</organism>
<feature type="region of interest" description="Disordered" evidence="1">
    <location>
        <begin position="187"/>
        <end position="253"/>
    </location>
</feature>
<feature type="region of interest" description="Disordered" evidence="1">
    <location>
        <begin position="138"/>
        <end position="167"/>
    </location>
</feature>
<keyword evidence="7" id="KW-1185">Reference proteome</keyword>
<dbReference type="Proteomes" id="UP000677228">
    <property type="component" value="Unassembled WGS sequence"/>
</dbReference>
<evidence type="ECO:0000313" key="3">
    <source>
        <dbReference type="EMBL" id="CAF0827039.1"/>
    </source>
</evidence>
<reference evidence="3" key="1">
    <citation type="submission" date="2021-02" db="EMBL/GenBank/DDBJ databases">
        <authorList>
            <person name="Nowell W R."/>
        </authorList>
    </citation>
    <scope>NUCLEOTIDE SEQUENCE</scope>
</reference>
<evidence type="ECO:0000313" key="6">
    <source>
        <dbReference type="EMBL" id="CAF3644615.1"/>
    </source>
</evidence>
<dbReference type="EMBL" id="CAJNOK010002429">
    <property type="protein sequence ID" value="CAF0859687.1"/>
    <property type="molecule type" value="Genomic_DNA"/>
</dbReference>
<evidence type="ECO:0000256" key="2">
    <source>
        <dbReference type="SAM" id="Phobius"/>
    </source>
</evidence>
<protein>
    <submittedName>
        <fullName evidence="3">Uncharacterized protein</fullName>
    </submittedName>
</protein>
<keyword evidence="2" id="KW-0472">Membrane</keyword>
<feature type="region of interest" description="Disordered" evidence="1">
    <location>
        <begin position="537"/>
        <end position="556"/>
    </location>
</feature>
<gene>
    <name evidence="3" type="ORF">GPM918_LOCUS4853</name>
    <name evidence="4" type="ORF">OVA965_LOCUS7571</name>
    <name evidence="5" type="ORF">SRO942_LOCUS4854</name>
    <name evidence="6" type="ORF">TMI583_LOCUS7566</name>
</gene>
<evidence type="ECO:0000256" key="1">
    <source>
        <dbReference type="SAM" id="MobiDB-lite"/>
    </source>
</evidence>
<evidence type="ECO:0000313" key="5">
    <source>
        <dbReference type="EMBL" id="CAF3613911.1"/>
    </source>
</evidence>
<feature type="compositionally biased region" description="Basic and acidic residues" evidence="1">
    <location>
        <begin position="719"/>
        <end position="742"/>
    </location>
</feature>
<dbReference type="Proteomes" id="UP000682733">
    <property type="component" value="Unassembled WGS sequence"/>
</dbReference>
<name>A0A813UQS3_9BILA</name>
<dbReference type="EMBL" id="CAJOBC010000675">
    <property type="protein sequence ID" value="CAF3613911.1"/>
    <property type="molecule type" value="Genomic_DNA"/>
</dbReference>
<accession>A0A813UQS3</accession>
<feature type="region of interest" description="Disordered" evidence="1">
    <location>
        <begin position="579"/>
        <end position="773"/>
    </location>
</feature>
<proteinExistence type="predicted"/>
<evidence type="ECO:0000313" key="7">
    <source>
        <dbReference type="Proteomes" id="UP000663829"/>
    </source>
</evidence>
<evidence type="ECO:0000313" key="4">
    <source>
        <dbReference type="EMBL" id="CAF0859687.1"/>
    </source>
</evidence>
<feature type="compositionally biased region" description="Basic and acidic residues" evidence="1">
    <location>
        <begin position="754"/>
        <end position="772"/>
    </location>
</feature>
<feature type="compositionally biased region" description="Basic and acidic residues" evidence="1">
    <location>
        <begin position="208"/>
        <end position="238"/>
    </location>
</feature>